<reference evidence="5 6" key="1">
    <citation type="submission" date="2016-07" db="EMBL/GenBank/DDBJ databases">
        <title>Pervasive Adenine N6-methylation of Active Genes in Fungi.</title>
        <authorList>
            <consortium name="DOE Joint Genome Institute"/>
            <person name="Mondo S.J."/>
            <person name="Dannebaum R.O."/>
            <person name="Kuo R.C."/>
            <person name="Labutti K."/>
            <person name="Haridas S."/>
            <person name="Kuo A."/>
            <person name="Salamov A."/>
            <person name="Ahrendt S.R."/>
            <person name="Lipzen A."/>
            <person name="Sullivan W."/>
            <person name="Andreopoulos W.B."/>
            <person name="Clum A."/>
            <person name="Lindquist E."/>
            <person name="Daum C."/>
            <person name="Ramamoorthy G.K."/>
            <person name="Gryganskyi A."/>
            <person name="Culley D."/>
            <person name="Magnuson J.K."/>
            <person name="James T.Y."/>
            <person name="O'Malley M.A."/>
            <person name="Stajich J.E."/>
            <person name="Spatafora J.W."/>
            <person name="Visel A."/>
            <person name="Grigoriev I.V."/>
        </authorList>
    </citation>
    <scope>NUCLEOTIDE SEQUENCE [LARGE SCALE GENOMIC DNA]</scope>
    <source>
        <strain evidence="5 6">12-1054</strain>
    </source>
</reference>
<dbReference type="Proteomes" id="UP000193685">
    <property type="component" value="Unassembled WGS sequence"/>
</dbReference>
<evidence type="ECO:0000313" key="5">
    <source>
        <dbReference type="EMBL" id="ORY78666.1"/>
    </source>
</evidence>
<evidence type="ECO:0000259" key="4">
    <source>
        <dbReference type="Pfam" id="PF00135"/>
    </source>
</evidence>
<dbReference type="PANTHER" id="PTHR43142:SF1">
    <property type="entry name" value="CARBOXYLIC ESTER HYDROLASE"/>
    <property type="match status" value="1"/>
</dbReference>
<protein>
    <recommendedName>
        <fullName evidence="3">Carboxylic ester hydrolase</fullName>
        <ecNumber evidence="3">3.1.1.-</ecNumber>
    </recommendedName>
</protein>
<dbReference type="InterPro" id="IPR029058">
    <property type="entry name" value="AB_hydrolase_fold"/>
</dbReference>
<dbReference type="EMBL" id="MCFI01000017">
    <property type="protein sequence ID" value="ORY78666.1"/>
    <property type="molecule type" value="Genomic_DNA"/>
</dbReference>
<keyword evidence="2 3" id="KW-0378">Hydrolase</keyword>
<name>A0A1Y2F5P3_PROLT</name>
<comment type="caution">
    <text evidence="5">The sequence shown here is derived from an EMBL/GenBank/DDBJ whole genome shotgun (WGS) entry which is preliminary data.</text>
</comment>
<dbReference type="Pfam" id="PF00135">
    <property type="entry name" value="COesterase"/>
    <property type="match status" value="1"/>
</dbReference>
<comment type="similarity">
    <text evidence="1 3">Belongs to the type-B carboxylesterase/lipase family.</text>
</comment>
<dbReference type="InterPro" id="IPR002018">
    <property type="entry name" value="CarbesteraseB"/>
</dbReference>
<evidence type="ECO:0000256" key="2">
    <source>
        <dbReference type="ARBA" id="ARBA00022801"/>
    </source>
</evidence>
<dbReference type="PROSITE" id="PS00122">
    <property type="entry name" value="CARBOXYLESTERASE_B_1"/>
    <property type="match status" value="1"/>
</dbReference>
<evidence type="ECO:0000256" key="3">
    <source>
        <dbReference type="RuleBase" id="RU361235"/>
    </source>
</evidence>
<accession>A0A1Y2F5P3</accession>
<keyword evidence="6" id="KW-1185">Reference proteome</keyword>
<organism evidence="5 6">
    <name type="scientific">Protomyces lactucae-debilis</name>
    <dbReference type="NCBI Taxonomy" id="2754530"/>
    <lineage>
        <taxon>Eukaryota</taxon>
        <taxon>Fungi</taxon>
        <taxon>Dikarya</taxon>
        <taxon>Ascomycota</taxon>
        <taxon>Taphrinomycotina</taxon>
        <taxon>Taphrinomycetes</taxon>
        <taxon>Taphrinales</taxon>
        <taxon>Protomycetaceae</taxon>
        <taxon>Protomyces</taxon>
    </lineage>
</organism>
<dbReference type="OrthoDB" id="3200163at2759"/>
<dbReference type="GO" id="GO:0016787">
    <property type="term" value="F:hydrolase activity"/>
    <property type="evidence" value="ECO:0007669"/>
    <property type="project" value="UniProtKB-KW"/>
</dbReference>
<dbReference type="GeneID" id="63788092"/>
<dbReference type="InterPro" id="IPR019826">
    <property type="entry name" value="Carboxylesterase_B_AS"/>
</dbReference>
<dbReference type="SUPFAM" id="SSF53474">
    <property type="entry name" value="alpha/beta-Hydrolases"/>
    <property type="match status" value="1"/>
</dbReference>
<gene>
    <name evidence="5" type="ORF">BCR37DRAFT_394601</name>
</gene>
<dbReference type="STRING" id="56484.A0A1Y2F5P3"/>
<dbReference type="PANTHER" id="PTHR43142">
    <property type="entry name" value="CARBOXYLIC ESTER HYDROLASE"/>
    <property type="match status" value="1"/>
</dbReference>
<evidence type="ECO:0000313" key="6">
    <source>
        <dbReference type="Proteomes" id="UP000193685"/>
    </source>
</evidence>
<dbReference type="RefSeq" id="XP_040723547.1">
    <property type="nucleotide sequence ID" value="XM_040871493.1"/>
</dbReference>
<dbReference type="OMA" id="RGEWDEW"/>
<feature type="domain" description="Carboxylesterase type B" evidence="4">
    <location>
        <begin position="30"/>
        <end position="506"/>
    </location>
</feature>
<dbReference type="Gene3D" id="3.40.50.1820">
    <property type="entry name" value="alpha/beta hydrolase"/>
    <property type="match status" value="1"/>
</dbReference>
<sequence>MATVQTTLGPVSGFEDTHVLSEKSTAGQAKGDQRPVIKYLGIPYGVGGRWEQARPPTPWKSTKECIEYGPATPQLPGIIGQRISAQEGFLKRLHLGMSEENIFTINIYASEGVKEGDNVPVMFWTYGGSWKDGTAGAMLYDASNVIRASPQPIIIVSVNYRTNFFGFLASEDLKDEDGLVGNYGLRDQLLGLKFVSDNISKFGGDRDNITIYGESAGAASVVYHCVGRDAIFKRAIAQSGGSATMSYQKLEAHEAVWQLVLKEFNITADDKVERVKQARAIPTNDLLALLHKNPGISFAACQEDGPNAIWNEHPSAKFARGQVVPSLESYMAGVCTDEGLVFAHLFGLIGNQTTTNMFVGRHGTEAAAQYPEIYSNIGDVSQYKGALESHPAARMLHNELFEGPVMFDLEQLAKTGKVTCFMYRSNAILPYWRAFDWGVHHASELPFVFNSSALWGNDDNTEEGRTAQDYVDKWVSFAATGQPAAKSVWPQYTSQERKRYVFENGGSEKAHLEAADLTPAMQMHDKIIRDSAGIKLVAS</sequence>
<dbReference type="AlphaFoldDB" id="A0A1Y2F5P3"/>
<evidence type="ECO:0000256" key="1">
    <source>
        <dbReference type="ARBA" id="ARBA00005964"/>
    </source>
</evidence>
<dbReference type="EC" id="3.1.1.-" evidence="3"/>
<proteinExistence type="inferred from homology"/>